<organism evidence="1 3">
    <name type="scientific">Canicola haemoglobinophilus</name>
    <dbReference type="NCBI Taxonomy" id="733"/>
    <lineage>
        <taxon>Bacteria</taxon>
        <taxon>Pseudomonadati</taxon>
        <taxon>Pseudomonadota</taxon>
        <taxon>Gammaproteobacteria</taxon>
        <taxon>Pasteurellales</taxon>
        <taxon>Pasteurellaceae</taxon>
        <taxon>Canicola</taxon>
    </lineage>
</organism>
<evidence type="ECO:0000313" key="3">
    <source>
        <dbReference type="Proteomes" id="UP000254329"/>
    </source>
</evidence>
<reference evidence="3 4" key="1">
    <citation type="submission" date="2018-06" db="EMBL/GenBank/DDBJ databases">
        <authorList>
            <consortium name="Pathogen Informatics"/>
            <person name="Doyle S."/>
        </authorList>
    </citation>
    <scope>NUCLEOTIDE SEQUENCE [LARGE SCALE GENOMIC DNA]</scope>
    <source>
        <strain evidence="1 3">NCTC1659</strain>
        <strain evidence="2 4">NCTC8540</strain>
    </source>
</reference>
<protein>
    <submittedName>
        <fullName evidence="1 2">Transcriptional regulator</fullName>
    </submittedName>
</protein>
<dbReference type="Pfam" id="PF21716">
    <property type="entry name" value="dnstrm_HI1420"/>
    <property type="match status" value="1"/>
</dbReference>
<dbReference type="AlphaFoldDB" id="A0A377HSA8"/>
<accession>A0A377HSA8</accession>
<dbReference type="SUPFAM" id="SSF47413">
    <property type="entry name" value="lambda repressor-like DNA-binding domains"/>
    <property type="match status" value="1"/>
</dbReference>
<gene>
    <name evidence="1" type="ORF">NCTC1659_00460</name>
    <name evidence="2" type="ORF">NCTC8540_01887</name>
</gene>
<dbReference type="Proteomes" id="UP000254496">
    <property type="component" value="Unassembled WGS sequence"/>
</dbReference>
<dbReference type="Proteomes" id="UP000254329">
    <property type="component" value="Unassembled WGS sequence"/>
</dbReference>
<dbReference type="PANTHER" id="PTHR40275">
    <property type="entry name" value="SSL7038 PROTEIN"/>
    <property type="match status" value="1"/>
</dbReference>
<evidence type="ECO:0000313" key="2">
    <source>
        <dbReference type="EMBL" id="STO69356.1"/>
    </source>
</evidence>
<dbReference type="STRING" id="733.B0186_09465"/>
<name>A0A377HSA8_9PAST</name>
<sequence length="111" mass="12523">MENVKIDIDINEEMAEKHGLRSFDVAEFLTDEETIQAYLTEVLREGDQDEFLEALNDVARARGIAELAKQTGLGRESLYKTLSKGSKPRFETIQKILGAFNLVLVPQPKNI</sequence>
<keyword evidence="3" id="KW-1185">Reference proteome</keyword>
<dbReference type="PANTHER" id="PTHR40275:SF1">
    <property type="entry name" value="SSL7038 PROTEIN"/>
    <property type="match status" value="1"/>
</dbReference>
<evidence type="ECO:0000313" key="4">
    <source>
        <dbReference type="Proteomes" id="UP000254496"/>
    </source>
</evidence>
<dbReference type="GO" id="GO:0003677">
    <property type="term" value="F:DNA binding"/>
    <property type="evidence" value="ECO:0007669"/>
    <property type="project" value="InterPro"/>
</dbReference>
<dbReference type="NCBIfam" id="TIGR02684">
    <property type="entry name" value="dnstrm_HI1420"/>
    <property type="match status" value="1"/>
</dbReference>
<proteinExistence type="predicted"/>
<dbReference type="InterPro" id="IPR014057">
    <property type="entry name" value="HI1420"/>
</dbReference>
<dbReference type="InterPro" id="IPR010982">
    <property type="entry name" value="Lambda_DNA-bd_dom_sf"/>
</dbReference>
<dbReference type="EMBL" id="UGHJ01000001">
    <property type="protein sequence ID" value="STO69356.1"/>
    <property type="molecule type" value="Genomic_DNA"/>
</dbReference>
<dbReference type="EMBL" id="UGHF01000001">
    <property type="protein sequence ID" value="STO59213.1"/>
    <property type="molecule type" value="Genomic_DNA"/>
</dbReference>
<evidence type="ECO:0000313" key="1">
    <source>
        <dbReference type="EMBL" id="STO59213.1"/>
    </source>
</evidence>